<evidence type="ECO:0008006" key="4">
    <source>
        <dbReference type="Google" id="ProtNLM"/>
    </source>
</evidence>
<evidence type="ECO:0000313" key="3">
    <source>
        <dbReference type="Proteomes" id="UP001620626"/>
    </source>
</evidence>
<organism evidence="2 3">
    <name type="scientific">Heterodera trifolii</name>
    <dbReference type="NCBI Taxonomy" id="157864"/>
    <lineage>
        <taxon>Eukaryota</taxon>
        <taxon>Metazoa</taxon>
        <taxon>Ecdysozoa</taxon>
        <taxon>Nematoda</taxon>
        <taxon>Chromadorea</taxon>
        <taxon>Rhabditida</taxon>
        <taxon>Tylenchina</taxon>
        <taxon>Tylenchomorpha</taxon>
        <taxon>Tylenchoidea</taxon>
        <taxon>Heteroderidae</taxon>
        <taxon>Heteroderinae</taxon>
        <taxon>Heterodera</taxon>
    </lineage>
</organism>
<keyword evidence="3" id="KW-1185">Reference proteome</keyword>
<accession>A0ABD2J330</accession>
<feature type="transmembrane region" description="Helical" evidence="1">
    <location>
        <begin position="17"/>
        <end position="41"/>
    </location>
</feature>
<dbReference type="Proteomes" id="UP001620626">
    <property type="component" value="Unassembled WGS sequence"/>
</dbReference>
<dbReference type="EMBL" id="JBICBT010001175">
    <property type="protein sequence ID" value="KAL3080028.1"/>
    <property type="molecule type" value="Genomic_DNA"/>
</dbReference>
<dbReference type="PANTHER" id="PTHR46709:SF12">
    <property type="entry name" value="G-PROTEIN COUPLED RECEPTORS FAMILY 1 PROFILE DOMAIN-CONTAINING PROTEIN"/>
    <property type="match status" value="1"/>
</dbReference>
<sequence length="76" mass="8607">MEFIEKDDEQSLLRTRFWLVVVAGGAASAFGIVANAMLTRLFLTRPAFRHSPFFFLGFVALFDTLLDSVYIFLLVS</sequence>
<keyword evidence="1" id="KW-0812">Transmembrane</keyword>
<evidence type="ECO:0000256" key="1">
    <source>
        <dbReference type="SAM" id="Phobius"/>
    </source>
</evidence>
<proteinExistence type="predicted"/>
<reference evidence="2 3" key="1">
    <citation type="submission" date="2024-10" db="EMBL/GenBank/DDBJ databases">
        <authorList>
            <person name="Kim D."/>
        </authorList>
    </citation>
    <scope>NUCLEOTIDE SEQUENCE [LARGE SCALE GENOMIC DNA]</scope>
    <source>
        <strain evidence="2">BH-2024</strain>
    </source>
</reference>
<evidence type="ECO:0000313" key="2">
    <source>
        <dbReference type="EMBL" id="KAL3080028.1"/>
    </source>
</evidence>
<comment type="caution">
    <text evidence="2">The sequence shown here is derived from an EMBL/GenBank/DDBJ whole genome shotgun (WGS) entry which is preliminary data.</text>
</comment>
<keyword evidence="1" id="KW-1133">Transmembrane helix</keyword>
<name>A0ABD2J330_9BILA</name>
<dbReference type="PANTHER" id="PTHR46709">
    <property type="entry name" value="PROTEIN CBG23488-RELATED"/>
    <property type="match status" value="1"/>
</dbReference>
<feature type="transmembrane region" description="Helical" evidence="1">
    <location>
        <begin position="53"/>
        <end position="75"/>
    </location>
</feature>
<dbReference type="AlphaFoldDB" id="A0ABD2J330"/>
<protein>
    <recommendedName>
        <fullName evidence="4">G-protein coupled receptors family 1 profile domain-containing protein</fullName>
    </recommendedName>
</protein>
<gene>
    <name evidence="2" type="ORF">niasHT_034586</name>
</gene>
<keyword evidence="1" id="KW-0472">Membrane</keyword>